<evidence type="ECO:0000313" key="2">
    <source>
        <dbReference type="EMBL" id="MFD1344838.1"/>
    </source>
</evidence>
<evidence type="ECO:0000313" key="3">
    <source>
        <dbReference type="Proteomes" id="UP001597135"/>
    </source>
</evidence>
<dbReference type="Pfam" id="PF02627">
    <property type="entry name" value="CMD"/>
    <property type="match status" value="1"/>
</dbReference>
<gene>
    <name evidence="2" type="ORF">ACFQ4E_20585</name>
</gene>
<reference evidence="3" key="1">
    <citation type="journal article" date="2019" name="Int. J. Syst. Evol. Microbiol.">
        <title>The Global Catalogue of Microorganisms (GCM) 10K type strain sequencing project: providing services to taxonomists for standard genome sequencing and annotation.</title>
        <authorList>
            <consortium name="The Broad Institute Genomics Platform"/>
            <consortium name="The Broad Institute Genome Sequencing Center for Infectious Disease"/>
            <person name="Wu L."/>
            <person name="Ma J."/>
        </authorList>
    </citation>
    <scope>NUCLEOTIDE SEQUENCE [LARGE SCALE GENOMIC DNA]</scope>
    <source>
        <strain evidence="3">CCUG 62953</strain>
    </source>
</reference>
<dbReference type="PANTHER" id="PTHR34846">
    <property type="entry name" value="4-CARBOXYMUCONOLACTONE DECARBOXYLASE FAMILY PROTEIN (AFU_ORTHOLOGUE AFUA_6G11590)"/>
    <property type="match status" value="1"/>
</dbReference>
<proteinExistence type="predicted"/>
<comment type="caution">
    <text evidence="2">The sequence shown here is derived from an EMBL/GenBank/DDBJ whole genome shotgun (WGS) entry which is preliminary data.</text>
</comment>
<protein>
    <submittedName>
        <fullName evidence="2">Carboxymuconolactone decarboxylase family protein</fullName>
    </submittedName>
</protein>
<sequence length="184" mass="19744">MSGPAFPPIPDADWPEALDDLKGGFATGLDVYRVMAHRPELLRAWAPLRRHVVQETALGAELSEVAILRTGQRLGSDYEGAHHIVRARKIGMADARIASILGPLEAMSETDRVIAAAVDAIFDRHRLDPGQQAAVIDLVGSAGLFDLIATVGFYRVLGTMLLSFETPVDEGIAAALAARPLEPE</sequence>
<dbReference type="Proteomes" id="UP001597135">
    <property type="component" value="Unassembled WGS sequence"/>
</dbReference>
<dbReference type="EMBL" id="JBHTMU010000090">
    <property type="protein sequence ID" value="MFD1344838.1"/>
    <property type="molecule type" value="Genomic_DNA"/>
</dbReference>
<keyword evidence="3" id="KW-1185">Reference proteome</keyword>
<organism evidence="2 3">
    <name type="scientific">Litorisediminicola beolgyonensis</name>
    <dbReference type="NCBI Taxonomy" id="1173614"/>
    <lineage>
        <taxon>Bacteria</taxon>
        <taxon>Pseudomonadati</taxon>
        <taxon>Pseudomonadota</taxon>
        <taxon>Alphaproteobacteria</taxon>
        <taxon>Rhodobacterales</taxon>
        <taxon>Paracoccaceae</taxon>
        <taxon>Litorisediminicola</taxon>
    </lineage>
</organism>
<dbReference type="SUPFAM" id="SSF69118">
    <property type="entry name" value="AhpD-like"/>
    <property type="match status" value="1"/>
</dbReference>
<name>A0ABW3ZQ97_9RHOB</name>
<dbReference type="RefSeq" id="WP_386806402.1">
    <property type="nucleotide sequence ID" value="NZ_JBHTMU010000090.1"/>
</dbReference>
<evidence type="ECO:0000259" key="1">
    <source>
        <dbReference type="Pfam" id="PF02627"/>
    </source>
</evidence>
<dbReference type="PANTHER" id="PTHR34846:SF11">
    <property type="entry name" value="4-CARBOXYMUCONOLACTONE DECARBOXYLASE FAMILY PROTEIN (AFU_ORTHOLOGUE AFUA_6G11590)"/>
    <property type="match status" value="1"/>
</dbReference>
<dbReference type="InterPro" id="IPR003779">
    <property type="entry name" value="CMD-like"/>
</dbReference>
<accession>A0ABW3ZQ97</accession>
<dbReference type="InterPro" id="IPR029032">
    <property type="entry name" value="AhpD-like"/>
</dbReference>
<feature type="domain" description="Carboxymuconolactone decarboxylase-like" evidence="1">
    <location>
        <begin position="39"/>
        <end position="117"/>
    </location>
</feature>
<dbReference type="Gene3D" id="1.20.1290.10">
    <property type="entry name" value="AhpD-like"/>
    <property type="match status" value="1"/>
</dbReference>